<dbReference type="InterPro" id="IPR002797">
    <property type="entry name" value="Polysacc_synth"/>
</dbReference>
<dbReference type="RefSeq" id="WP_344924790.1">
    <property type="nucleotide sequence ID" value="NZ_BAABCW010000002.1"/>
</dbReference>
<feature type="transmembrane region" description="Helical" evidence="6">
    <location>
        <begin position="41"/>
        <end position="62"/>
    </location>
</feature>
<evidence type="ECO:0000256" key="1">
    <source>
        <dbReference type="ARBA" id="ARBA00004651"/>
    </source>
</evidence>
<evidence type="ECO:0000256" key="5">
    <source>
        <dbReference type="ARBA" id="ARBA00023136"/>
    </source>
</evidence>
<feature type="transmembrane region" description="Helical" evidence="6">
    <location>
        <begin position="229"/>
        <end position="246"/>
    </location>
</feature>
<dbReference type="Pfam" id="PF01943">
    <property type="entry name" value="Polysacc_synt"/>
    <property type="match status" value="1"/>
</dbReference>
<dbReference type="PANTHER" id="PTHR30250:SF11">
    <property type="entry name" value="O-ANTIGEN TRANSPORTER-RELATED"/>
    <property type="match status" value="1"/>
</dbReference>
<dbReference type="Proteomes" id="UP001500459">
    <property type="component" value="Unassembled WGS sequence"/>
</dbReference>
<keyword evidence="3 6" id="KW-0812">Transmembrane</keyword>
<proteinExistence type="predicted"/>
<evidence type="ECO:0000313" key="8">
    <source>
        <dbReference type="Proteomes" id="UP001500459"/>
    </source>
</evidence>
<evidence type="ECO:0000256" key="6">
    <source>
        <dbReference type="SAM" id="Phobius"/>
    </source>
</evidence>
<name>A0ABP7XB09_9FLAO</name>
<dbReference type="EMBL" id="BAABCW010000002">
    <property type="protein sequence ID" value="GAA4109970.1"/>
    <property type="molecule type" value="Genomic_DNA"/>
</dbReference>
<gene>
    <name evidence="7" type="ORF">GCM10022393_06830</name>
</gene>
<dbReference type="InterPro" id="IPR050833">
    <property type="entry name" value="Poly_Biosynth_Transport"/>
</dbReference>
<feature type="transmembrane region" description="Helical" evidence="6">
    <location>
        <begin position="434"/>
        <end position="451"/>
    </location>
</feature>
<organism evidence="7 8">
    <name type="scientific">Aquimarina addita</name>
    <dbReference type="NCBI Taxonomy" id="870485"/>
    <lineage>
        <taxon>Bacteria</taxon>
        <taxon>Pseudomonadati</taxon>
        <taxon>Bacteroidota</taxon>
        <taxon>Flavobacteriia</taxon>
        <taxon>Flavobacteriales</taxon>
        <taxon>Flavobacteriaceae</taxon>
        <taxon>Aquimarina</taxon>
    </lineage>
</organism>
<feature type="transmembrane region" description="Helical" evidence="6">
    <location>
        <begin position="341"/>
        <end position="363"/>
    </location>
</feature>
<keyword evidence="5 6" id="KW-0472">Membrane</keyword>
<comment type="caution">
    <text evidence="7">The sequence shown here is derived from an EMBL/GenBank/DDBJ whole genome shotgun (WGS) entry which is preliminary data.</text>
</comment>
<feature type="transmembrane region" description="Helical" evidence="6">
    <location>
        <begin position="308"/>
        <end position="329"/>
    </location>
</feature>
<feature type="transmembrane region" description="Helical" evidence="6">
    <location>
        <begin position="188"/>
        <end position="208"/>
    </location>
</feature>
<feature type="transmembrane region" description="Helical" evidence="6">
    <location>
        <begin position="266"/>
        <end position="288"/>
    </location>
</feature>
<keyword evidence="4 6" id="KW-1133">Transmembrane helix</keyword>
<feature type="transmembrane region" description="Helical" evidence="6">
    <location>
        <begin position="148"/>
        <end position="168"/>
    </location>
</feature>
<feature type="transmembrane region" description="Helical" evidence="6">
    <location>
        <begin position="457"/>
        <end position="474"/>
    </location>
</feature>
<reference evidence="8" key="1">
    <citation type="journal article" date="2019" name="Int. J. Syst. Evol. Microbiol.">
        <title>The Global Catalogue of Microorganisms (GCM) 10K type strain sequencing project: providing services to taxonomists for standard genome sequencing and annotation.</title>
        <authorList>
            <consortium name="The Broad Institute Genomics Platform"/>
            <consortium name="The Broad Institute Genome Sequencing Center for Infectious Disease"/>
            <person name="Wu L."/>
            <person name="Ma J."/>
        </authorList>
    </citation>
    <scope>NUCLEOTIDE SEQUENCE [LARGE SCALE GENOMIC DNA]</scope>
    <source>
        <strain evidence="8">JCM 17106</strain>
    </source>
</reference>
<evidence type="ECO:0000256" key="4">
    <source>
        <dbReference type="ARBA" id="ARBA00022989"/>
    </source>
</evidence>
<protein>
    <submittedName>
        <fullName evidence="7">Polysaccharide biosynthesis C-terminal domain-containing protein</fullName>
    </submittedName>
</protein>
<sequence>MGIFQKLFKQTFIYGLATVLPRALGIVLVPIYVNALDPEEYGIYGSLMPLIILGNVLLSYGMETAFFRFINKDSSKKRIVQSTVLTSLTTSTILFLSLGLIFKQELAVFLEFEIHYIVYALLILALDALVVLPFVWYRSNERPMRYAIIKIFNVLINLGLNLFFVLILPTLAKENTSFWNTIYLKDDLVSYIFIANLIASGATFIVMIPLYTKIRFGFDKTIWKMMMRYAFPVLISGIAFSINEAFDKLLLKYLLPENIAEAQVGIYAACYKLGVFMTLFSTAFRLGIEPFFFNYASAKNAKETYAKITLYFSILGSFILLGVIVFSNLLKGLVVTNPDYWEAMIIVPIILLANLCLGIYHNLSVWYKVTDRTKYGAYISVVGAMITLALNFLLIPIYSYIGCAIATLAAYGTMMILSWYFGRKYYPVPYDLKKIGMYMMLSIGFSTLSFYVFDSNYYISVPLLLVFLVVLYTFEKKEIQQILKR</sequence>
<feature type="transmembrane region" description="Helical" evidence="6">
    <location>
        <begin position="83"/>
        <end position="102"/>
    </location>
</feature>
<evidence type="ECO:0000256" key="3">
    <source>
        <dbReference type="ARBA" id="ARBA00022692"/>
    </source>
</evidence>
<evidence type="ECO:0000313" key="7">
    <source>
        <dbReference type="EMBL" id="GAA4109970.1"/>
    </source>
</evidence>
<evidence type="ECO:0000256" key="2">
    <source>
        <dbReference type="ARBA" id="ARBA00022475"/>
    </source>
</evidence>
<keyword evidence="2" id="KW-1003">Cell membrane</keyword>
<feature type="transmembrane region" description="Helical" evidence="6">
    <location>
        <begin position="375"/>
        <end position="393"/>
    </location>
</feature>
<accession>A0ABP7XB09</accession>
<dbReference type="PANTHER" id="PTHR30250">
    <property type="entry name" value="PST FAMILY PREDICTED COLANIC ACID TRANSPORTER"/>
    <property type="match status" value="1"/>
</dbReference>
<comment type="subcellular location">
    <subcellularLocation>
        <location evidence="1">Cell membrane</location>
        <topology evidence="1">Multi-pass membrane protein</topology>
    </subcellularLocation>
</comment>
<feature type="transmembrane region" description="Helical" evidence="6">
    <location>
        <begin position="399"/>
        <end position="422"/>
    </location>
</feature>
<keyword evidence="8" id="KW-1185">Reference proteome</keyword>
<feature type="transmembrane region" description="Helical" evidence="6">
    <location>
        <begin position="12"/>
        <end position="35"/>
    </location>
</feature>
<feature type="transmembrane region" description="Helical" evidence="6">
    <location>
        <begin position="114"/>
        <end position="136"/>
    </location>
</feature>